<dbReference type="Proteomes" id="UP000016923">
    <property type="component" value="Unassembled WGS sequence"/>
</dbReference>
<dbReference type="PANTHER" id="PTHR11365:SF10">
    <property type="entry name" value="HYDANTOINASE_OXOPROLINASE"/>
    <property type="match status" value="1"/>
</dbReference>
<reference evidence="3 4" key="1">
    <citation type="journal article" date="2013" name="BMC Genomics">
        <title>The genome and transcriptome of the pine saprophyte Ophiostoma piceae, and a comparison with the bark beetle-associated pine pathogen Grosmannia clavigera.</title>
        <authorList>
            <person name="Haridas S."/>
            <person name="Wang Y."/>
            <person name="Lim L."/>
            <person name="Massoumi Alamouti S."/>
            <person name="Jackman S."/>
            <person name="Docking R."/>
            <person name="Robertson G."/>
            <person name="Birol I."/>
            <person name="Bohlmann J."/>
            <person name="Breuil C."/>
        </authorList>
    </citation>
    <scope>NUCLEOTIDE SEQUENCE [LARGE SCALE GENOMIC DNA]</scope>
    <source>
        <strain evidence="3 4">UAMH 11346</strain>
    </source>
</reference>
<dbReference type="GO" id="GO:0016787">
    <property type="term" value="F:hydrolase activity"/>
    <property type="evidence" value="ECO:0007669"/>
    <property type="project" value="InterPro"/>
</dbReference>
<dbReference type="InterPro" id="IPR002821">
    <property type="entry name" value="Hydantoinase_A"/>
</dbReference>
<proteinExistence type="predicted"/>
<dbReference type="EMBL" id="KE148171">
    <property type="protein sequence ID" value="EPE03020.1"/>
    <property type="molecule type" value="Genomic_DNA"/>
</dbReference>
<sequence length="489" mass="52042">MPSPKRLHIGVDVGGTNTDGIILDPNRANDHGITEAITTMMTSAGVAAIDVASVTIGTTHFANAVVERDARRLSPVAVLRLCGPFSKHPPPCIDWPDDMREIVLQHYALLLDGLEVDGSPIGDIDEASIRAECALIAAKGIKSLVICGVFSLIDTVQHQEERTAEIVRAAMPAGCDIVLSKEVANLGFVERENAAILNGAILSFARKTIRSFHEPVRNLGLNCPVFITMRGVAFLVGNSDLDEAIMVVDIGGTTSDVGLLQANSFPRQQAAYNDLAGVRMNFFCPDIKSIGLGGGFIVRCNTSPIHITMIIGPDNVGYKLTKEAVVFSSDVVTITDCIVLSGAATDIGDASLVQEKLTATELAECQLIIRQKLEKIIDTMKTSLADLLVLLWASVANAIGAAIARVSAVIDTVKSTEGTSATELLKDICADAVARTVAAGASEETVKIVEMETLPLQYISNKSRFIVRAAGDFNYSRASLDESPSSLMH</sequence>
<dbReference type="InterPro" id="IPR045079">
    <property type="entry name" value="Oxoprolinase-like"/>
</dbReference>
<gene>
    <name evidence="3" type="ORF">F503_08634</name>
</gene>
<dbReference type="InterPro" id="IPR008040">
    <property type="entry name" value="Hydant_A_N"/>
</dbReference>
<dbReference type="VEuPathDB" id="FungiDB:F503_08634"/>
<name>S3CQU2_OPHP1</name>
<dbReference type="Pfam" id="PF01968">
    <property type="entry name" value="Hydantoinase_A"/>
    <property type="match status" value="1"/>
</dbReference>
<dbReference type="PANTHER" id="PTHR11365">
    <property type="entry name" value="5-OXOPROLINASE RELATED"/>
    <property type="match status" value="1"/>
</dbReference>
<dbReference type="OrthoDB" id="5404895at2759"/>
<dbReference type="HOGENOM" id="CLU_007154_1_1_1"/>
<organism evidence="3 4">
    <name type="scientific">Ophiostoma piceae (strain UAMH 11346)</name>
    <name type="common">Sap stain fungus</name>
    <dbReference type="NCBI Taxonomy" id="1262450"/>
    <lineage>
        <taxon>Eukaryota</taxon>
        <taxon>Fungi</taxon>
        <taxon>Dikarya</taxon>
        <taxon>Ascomycota</taxon>
        <taxon>Pezizomycotina</taxon>
        <taxon>Sordariomycetes</taxon>
        <taxon>Sordariomycetidae</taxon>
        <taxon>Ophiostomatales</taxon>
        <taxon>Ophiostomataceae</taxon>
        <taxon>Ophiostoma</taxon>
    </lineage>
</organism>
<protein>
    <submittedName>
        <fullName evidence="3">Hydantoinase</fullName>
    </submittedName>
</protein>
<dbReference type="InterPro" id="IPR043129">
    <property type="entry name" value="ATPase_NBD"/>
</dbReference>
<feature type="domain" description="Hydantoinase A/oxoprolinase" evidence="1">
    <location>
        <begin position="240"/>
        <end position="418"/>
    </location>
</feature>
<evidence type="ECO:0000313" key="3">
    <source>
        <dbReference type="EMBL" id="EPE03020.1"/>
    </source>
</evidence>
<feature type="domain" description="Hydantoinase/oxoprolinase N-terminal" evidence="2">
    <location>
        <begin position="8"/>
        <end position="169"/>
    </location>
</feature>
<keyword evidence="4" id="KW-1185">Reference proteome</keyword>
<evidence type="ECO:0000259" key="2">
    <source>
        <dbReference type="Pfam" id="PF05378"/>
    </source>
</evidence>
<dbReference type="eggNOG" id="ENOG502QQBE">
    <property type="taxonomic scope" value="Eukaryota"/>
</dbReference>
<evidence type="ECO:0000259" key="1">
    <source>
        <dbReference type="Pfam" id="PF01968"/>
    </source>
</evidence>
<dbReference type="Pfam" id="PF05378">
    <property type="entry name" value="Hydant_A_N"/>
    <property type="match status" value="1"/>
</dbReference>
<dbReference type="AlphaFoldDB" id="S3CQU2"/>
<evidence type="ECO:0000313" key="4">
    <source>
        <dbReference type="Proteomes" id="UP000016923"/>
    </source>
</evidence>
<dbReference type="SUPFAM" id="SSF53067">
    <property type="entry name" value="Actin-like ATPase domain"/>
    <property type="match status" value="1"/>
</dbReference>
<accession>S3CQU2</accession>